<comment type="caution">
    <text evidence="4">The sequence shown here is derived from an EMBL/GenBank/DDBJ whole genome shotgun (WGS) entry which is preliminary data.</text>
</comment>
<gene>
    <name evidence="4" type="ORF">EV383_2873</name>
</gene>
<feature type="compositionally biased region" description="Low complexity" evidence="1">
    <location>
        <begin position="14"/>
        <end position="23"/>
    </location>
</feature>
<organism evidence="4 5">
    <name type="scientific">Pseudonocardia sediminis</name>
    <dbReference type="NCBI Taxonomy" id="1397368"/>
    <lineage>
        <taxon>Bacteria</taxon>
        <taxon>Bacillati</taxon>
        <taxon>Actinomycetota</taxon>
        <taxon>Actinomycetes</taxon>
        <taxon>Pseudonocardiales</taxon>
        <taxon>Pseudonocardiaceae</taxon>
        <taxon>Pseudonocardia</taxon>
    </lineage>
</organism>
<feature type="region of interest" description="Disordered" evidence="1">
    <location>
        <begin position="1"/>
        <end position="26"/>
    </location>
</feature>
<evidence type="ECO:0000256" key="1">
    <source>
        <dbReference type="SAM" id="MobiDB-lite"/>
    </source>
</evidence>
<feature type="transmembrane region" description="Helical" evidence="2">
    <location>
        <begin position="36"/>
        <end position="60"/>
    </location>
</feature>
<dbReference type="InterPro" id="IPR046704">
    <property type="entry name" value="DUF6777"/>
</dbReference>
<keyword evidence="2" id="KW-0472">Membrane</keyword>
<protein>
    <recommendedName>
        <fullName evidence="3">DUF6777 domain-containing protein</fullName>
    </recommendedName>
</protein>
<dbReference type="OrthoDB" id="4655582at2"/>
<feature type="compositionally biased region" description="Basic and acidic residues" evidence="1">
    <location>
        <begin position="254"/>
        <end position="270"/>
    </location>
</feature>
<dbReference type="AlphaFoldDB" id="A0A4Q7UW27"/>
<evidence type="ECO:0000259" key="3">
    <source>
        <dbReference type="Pfam" id="PF20568"/>
    </source>
</evidence>
<evidence type="ECO:0000313" key="4">
    <source>
        <dbReference type="EMBL" id="RZT85985.1"/>
    </source>
</evidence>
<feature type="region of interest" description="Disordered" evidence="1">
    <location>
        <begin position="254"/>
        <end position="349"/>
    </location>
</feature>
<dbReference type="RefSeq" id="WP_130290362.1">
    <property type="nucleotide sequence ID" value="NZ_SHKL01000001.1"/>
</dbReference>
<feature type="compositionally biased region" description="Low complexity" evidence="1">
    <location>
        <begin position="285"/>
        <end position="318"/>
    </location>
</feature>
<keyword evidence="2" id="KW-0812">Transmembrane</keyword>
<reference evidence="4 5" key="1">
    <citation type="submission" date="2019-02" db="EMBL/GenBank/DDBJ databases">
        <title>Sequencing the genomes of 1000 actinobacteria strains.</title>
        <authorList>
            <person name="Klenk H.-P."/>
        </authorList>
    </citation>
    <scope>NUCLEOTIDE SEQUENCE [LARGE SCALE GENOMIC DNA]</scope>
    <source>
        <strain evidence="4 5">DSM 45779</strain>
    </source>
</reference>
<evidence type="ECO:0000313" key="5">
    <source>
        <dbReference type="Proteomes" id="UP000291591"/>
    </source>
</evidence>
<feature type="compositionally biased region" description="Low complexity" evidence="1">
    <location>
        <begin position="483"/>
        <end position="513"/>
    </location>
</feature>
<feature type="region of interest" description="Disordered" evidence="1">
    <location>
        <begin position="392"/>
        <end position="425"/>
    </location>
</feature>
<proteinExistence type="predicted"/>
<feature type="domain" description="DUF6777" evidence="3">
    <location>
        <begin position="103"/>
        <end position="260"/>
    </location>
</feature>
<keyword evidence="2" id="KW-1133">Transmembrane helix</keyword>
<dbReference type="EMBL" id="SHKL01000001">
    <property type="protein sequence ID" value="RZT85985.1"/>
    <property type="molecule type" value="Genomic_DNA"/>
</dbReference>
<dbReference type="Proteomes" id="UP000291591">
    <property type="component" value="Unassembled WGS sequence"/>
</dbReference>
<feature type="compositionally biased region" description="Polar residues" evidence="1">
    <location>
        <begin position="394"/>
        <end position="425"/>
    </location>
</feature>
<dbReference type="Pfam" id="PF20568">
    <property type="entry name" value="DUF6777"/>
    <property type="match status" value="1"/>
</dbReference>
<accession>A0A4Q7UW27</accession>
<sequence>MTTQWHQGQGGAPYGPQYGYQNAPWPPPPRRGAPRWAIAVIATAMVLVLGLGVVIVLALLPGTASASEVTREPVATAGANPFMPAVGTDATGVTAPTGTGGTFRADTAGLYGGTRDDSACDGAKLVRFLESHPGEAAAWAGVLGIRTAEIADYVSGLTPVVLRADTLVTNHGYASGRATVMSSVLQAGSAVFVDVYGSPVVRCACGNPLTAPTLLTSPIYVGPTWVSFNQTNVTVVQTSTTIINDYTLVDPWERRPFTRPSRSDGTRDGDSTYSPETFTGGGFDGRPSTGGDPGTSSGPSTSRDSGSSSDPSTTSGDPAVPFDPSTARFVCDTSGPALAPDGASGGTPATVAATSAADLTSDGKDDTAVLLECASGTGSGSGEPIQDVQVFGSDGTQLGSLGSPQAPAGSTVTPRFDPSTFTLSPGSLQTGMDVFAPADTTTPTLSQTWTWDWNGSSFTLDQSTVTPVEASEAPVPSTLPGTIEPIAPVAPSSSSAPSSSLEVPTSSSGAPVG</sequence>
<evidence type="ECO:0000256" key="2">
    <source>
        <dbReference type="SAM" id="Phobius"/>
    </source>
</evidence>
<name>A0A4Q7UW27_PSEST</name>
<keyword evidence="5" id="KW-1185">Reference proteome</keyword>
<feature type="region of interest" description="Disordered" evidence="1">
    <location>
        <begin position="465"/>
        <end position="513"/>
    </location>
</feature>